<dbReference type="RefSeq" id="WP_108981802.1">
    <property type="nucleotide sequence ID" value="NZ_JAQLWY010000020.1"/>
</dbReference>
<sequence>MTQKILYAVQSKQIEDVISRSLTAQTNGAIVSVGSAGYREQVLPSLKQTGADILLYREGLKGGTDIFELMKSVRENFPEVRIIFMANKQPTTSKLLCSLVFLGIYDILNGDAISPAEIVDHVLRPRNFGDVAKYFHVEYMEEYLPNAPVQSAEAVESGGSKKGGLFGGLLKGFRPLNTKSADHAGPIDIAPEVPAVPAIKVVETPQVDNEAMRSAMLEAARREAQTEIPQIVEQQVMLQTLSMKEEMEGLRESVSRMTVDLREKTASEASLKTQLAEAIKLRQNAEEQLLKFKDTAELTLQQQQAQLIQLQTSKSADWYKEQTDKWLAERAQYKNTISEMRQQINELTATVESVQADRARLGKELEEREQKIENMALSVPRDVTHAIDTVLEDDYVIVPDDEGECRQLAMGDGRVIAFMGTKHGVGNSTVALNTAISLANAGFKTCFIEINRQFPMVAGFFEFNNIALGLDTALAALQQNNTNMAARCIIKPHGVKTANKNTAKIYKRLPGPLHFLLYSNKFVNDCRRGTAAYLSEDDLKNLTYWLTVKERYSYVIVDIQPDDQNALDMFLTSPYRVHQLVMTMTQDTHGIRTAGIMITSLARSRGANLVQNMEFVVNQFSTKNRMTEKTICDILHIPSRRVNKISLDNEGYMNANFAMVPYVLSNGKNKQEYMDLRMHLGR</sequence>
<gene>
    <name evidence="3" type="ORF">GKE97_10555</name>
</gene>
<dbReference type="EMBL" id="WKPR01000009">
    <property type="protein sequence ID" value="MSB19955.1"/>
    <property type="molecule type" value="Genomic_DNA"/>
</dbReference>
<dbReference type="SUPFAM" id="SSF52540">
    <property type="entry name" value="P-loop containing nucleoside triphosphate hydrolases"/>
    <property type="match status" value="1"/>
</dbReference>
<feature type="coiled-coil region" evidence="1">
    <location>
        <begin position="268"/>
        <end position="371"/>
    </location>
</feature>
<evidence type="ECO:0000256" key="1">
    <source>
        <dbReference type="SAM" id="Coils"/>
    </source>
</evidence>
<protein>
    <submittedName>
        <fullName evidence="3">AAA family ATPase</fullName>
    </submittedName>
</protein>
<evidence type="ECO:0000259" key="2">
    <source>
        <dbReference type="Pfam" id="PF13614"/>
    </source>
</evidence>
<organism evidence="3 4">
    <name type="scientific">Flavonifractor plautii</name>
    <name type="common">Fusobacterium plautii</name>
    <dbReference type="NCBI Taxonomy" id="292800"/>
    <lineage>
        <taxon>Bacteria</taxon>
        <taxon>Bacillati</taxon>
        <taxon>Bacillota</taxon>
        <taxon>Clostridia</taxon>
        <taxon>Eubacteriales</taxon>
        <taxon>Oscillospiraceae</taxon>
        <taxon>Flavonifractor</taxon>
    </lineage>
</organism>
<feature type="domain" description="AAA" evidence="2">
    <location>
        <begin position="414"/>
        <end position="570"/>
    </location>
</feature>
<accession>A0A6I2R142</accession>
<dbReference type="Gene3D" id="3.40.50.300">
    <property type="entry name" value="P-loop containing nucleotide triphosphate hydrolases"/>
    <property type="match status" value="1"/>
</dbReference>
<comment type="caution">
    <text evidence="3">The sequence shown here is derived from an EMBL/GenBank/DDBJ whole genome shotgun (WGS) entry which is preliminary data.</text>
</comment>
<reference evidence="3 4" key="1">
    <citation type="journal article" date="2019" name="Nat. Med.">
        <title>A library of human gut bacterial isolates paired with longitudinal multiomics data enables mechanistic microbiome research.</title>
        <authorList>
            <person name="Poyet M."/>
            <person name="Groussin M."/>
            <person name="Gibbons S.M."/>
            <person name="Avila-Pacheco J."/>
            <person name="Jiang X."/>
            <person name="Kearney S.M."/>
            <person name="Perrotta A.R."/>
            <person name="Berdy B."/>
            <person name="Zhao S."/>
            <person name="Lieberman T.D."/>
            <person name="Swanson P.K."/>
            <person name="Smith M."/>
            <person name="Roesemann S."/>
            <person name="Alexander J.E."/>
            <person name="Rich S.A."/>
            <person name="Livny J."/>
            <person name="Vlamakis H."/>
            <person name="Clish C."/>
            <person name="Bullock K."/>
            <person name="Deik A."/>
            <person name="Scott J."/>
            <person name="Pierce K.A."/>
            <person name="Xavier R.J."/>
            <person name="Alm E.J."/>
        </authorList>
    </citation>
    <scope>NUCLEOTIDE SEQUENCE [LARGE SCALE GENOMIC DNA]</scope>
    <source>
        <strain evidence="3 4">BIOML-A2</strain>
    </source>
</reference>
<dbReference type="Pfam" id="PF13614">
    <property type="entry name" value="AAA_31"/>
    <property type="match status" value="1"/>
</dbReference>
<name>A0A6I2R142_FLAPL</name>
<dbReference type="InterPro" id="IPR025669">
    <property type="entry name" value="AAA_dom"/>
</dbReference>
<keyword evidence="1" id="KW-0175">Coiled coil</keyword>
<dbReference type="Proteomes" id="UP000434475">
    <property type="component" value="Unassembled WGS sequence"/>
</dbReference>
<proteinExistence type="predicted"/>
<dbReference type="InterPro" id="IPR027417">
    <property type="entry name" value="P-loop_NTPase"/>
</dbReference>
<evidence type="ECO:0000313" key="3">
    <source>
        <dbReference type="EMBL" id="MSB19955.1"/>
    </source>
</evidence>
<dbReference type="AlphaFoldDB" id="A0A6I2R142"/>
<evidence type="ECO:0000313" key="4">
    <source>
        <dbReference type="Proteomes" id="UP000434475"/>
    </source>
</evidence>